<dbReference type="OMA" id="SPPAWIL"/>
<sequence length="265" mass="30084">MDPVVFPPPSRVDLLSTATGVADPMNSSPPARIPSSLRPLLVRIRRRRRWEGRIQRRLPLPHVSRLLSARLSRGSIGGGDGRGVPASSSPPARIPLSLRASDNRRGGAGSLPTAVSSSHCRIGAILQRVDNLSMLQLHIVWCYFVFRDVSRYIFLRTAYSQYPIRKIGYGTASEALACKLPSIFVRRDYFNEEPFLRNLLEHYQSSIEMTRRDFLNGHWKPYLLRAHTFNRAMIVQQIVVSWSVRETCKVRQNLTPGRKEKQPNS</sequence>
<dbReference type="InterPro" id="IPR053205">
    <property type="entry name" value="GHMP_kinase_L-arabinokinase"/>
</dbReference>
<organism evidence="2">
    <name type="scientific">Oryza punctata</name>
    <name type="common">Red rice</name>
    <dbReference type="NCBI Taxonomy" id="4537"/>
    <lineage>
        <taxon>Eukaryota</taxon>
        <taxon>Viridiplantae</taxon>
        <taxon>Streptophyta</taxon>
        <taxon>Embryophyta</taxon>
        <taxon>Tracheophyta</taxon>
        <taxon>Spermatophyta</taxon>
        <taxon>Magnoliopsida</taxon>
        <taxon>Liliopsida</taxon>
        <taxon>Poales</taxon>
        <taxon>Poaceae</taxon>
        <taxon>BOP clade</taxon>
        <taxon>Oryzoideae</taxon>
        <taxon>Oryzeae</taxon>
        <taxon>Oryzinae</taxon>
        <taxon>Oryza</taxon>
    </lineage>
</organism>
<reference evidence="2" key="1">
    <citation type="submission" date="2015-04" db="UniProtKB">
        <authorList>
            <consortium name="EnsemblPlants"/>
        </authorList>
    </citation>
    <scope>IDENTIFICATION</scope>
</reference>
<feature type="region of interest" description="Disordered" evidence="1">
    <location>
        <begin position="74"/>
        <end position="112"/>
    </location>
</feature>
<dbReference type="AlphaFoldDB" id="A0A0E0JKA1"/>
<name>A0A0E0JKA1_ORYPU</name>
<proteinExistence type="predicted"/>
<dbReference type="PANTHER" id="PTHR38134">
    <property type="entry name" value="SLR1395 PROTEIN"/>
    <property type="match status" value="1"/>
</dbReference>
<dbReference type="PANTHER" id="PTHR38134:SF2">
    <property type="entry name" value="GALACTOKINASE"/>
    <property type="match status" value="1"/>
</dbReference>
<keyword evidence="3" id="KW-1185">Reference proteome</keyword>
<accession>A0A0E0JKA1</accession>
<dbReference type="eggNOG" id="KOG0631">
    <property type="taxonomic scope" value="Eukaryota"/>
</dbReference>
<dbReference type="STRING" id="4537.A0A0E0JKA1"/>
<protein>
    <submittedName>
        <fullName evidence="2">Uncharacterized protein</fullName>
    </submittedName>
</protein>
<reference evidence="2" key="2">
    <citation type="submission" date="2018-05" db="EMBL/GenBank/DDBJ databases">
        <title>OpunRS2 (Oryza punctata Reference Sequence Version 2).</title>
        <authorList>
            <person name="Zhang J."/>
            <person name="Kudrna D."/>
            <person name="Lee S."/>
            <person name="Talag J."/>
            <person name="Welchert J."/>
            <person name="Wing R.A."/>
        </authorList>
    </citation>
    <scope>NUCLEOTIDE SEQUENCE [LARGE SCALE GENOMIC DNA]</scope>
</reference>
<evidence type="ECO:0000256" key="1">
    <source>
        <dbReference type="SAM" id="MobiDB-lite"/>
    </source>
</evidence>
<evidence type="ECO:0000313" key="3">
    <source>
        <dbReference type="Proteomes" id="UP000026962"/>
    </source>
</evidence>
<dbReference type="Gramene" id="OPUNC01G20420.1">
    <property type="protein sequence ID" value="OPUNC01G20420.1"/>
    <property type="gene ID" value="OPUNC01G20420"/>
</dbReference>
<dbReference type="Proteomes" id="UP000026962">
    <property type="component" value="Chromosome 1"/>
</dbReference>
<dbReference type="HOGENOM" id="CLU_087439_0_0_1"/>
<evidence type="ECO:0000313" key="2">
    <source>
        <dbReference type="EnsemblPlants" id="OPUNC01G20420.1"/>
    </source>
</evidence>
<dbReference type="EnsemblPlants" id="OPUNC01G20420.1">
    <property type="protein sequence ID" value="OPUNC01G20420.1"/>
    <property type="gene ID" value="OPUNC01G20420"/>
</dbReference>